<organism evidence="3">
    <name type="scientific">marine sediment metagenome</name>
    <dbReference type="NCBI Taxonomy" id="412755"/>
    <lineage>
        <taxon>unclassified sequences</taxon>
        <taxon>metagenomes</taxon>
        <taxon>ecological metagenomes</taxon>
    </lineage>
</organism>
<evidence type="ECO:0000259" key="2">
    <source>
        <dbReference type="PROSITE" id="PS51898"/>
    </source>
</evidence>
<dbReference type="AlphaFoldDB" id="X1HCS6"/>
<accession>X1HCS6</accession>
<comment type="caution">
    <text evidence="3">The sequence shown here is derived from an EMBL/GenBank/DDBJ whole genome shotgun (WGS) entry which is preliminary data.</text>
</comment>
<dbReference type="InterPro" id="IPR002104">
    <property type="entry name" value="Integrase_catalytic"/>
</dbReference>
<evidence type="ECO:0000256" key="1">
    <source>
        <dbReference type="ARBA" id="ARBA00023172"/>
    </source>
</evidence>
<dbReference type="InterPro" id="IPR011010">
    <property type="entry name" value="DNA_brk_join_enz"/>
</dbReference>
<dbReference type="PROSITE" id="PS51898">
    <property type="entry name" value="TYR_RECOMBINASE"/>
    <property type="match status" value="1"/>
</dbReference>
<name>X1HCS6_9ZZZZ</name>
<reference evidence="3" key="1">
    <citation type="journal article" date="2014" name="Front. Microbiol.">
        <title>High frequency of phylogenetically diverse reductive dehalogenase-homologous genes in deep subseafloor sedimentary metagenomes.</title>
        <authorList>
            <person name="Kawai M."/>
            <person name="Futagami T."/>
            <person name="Toyoda A."/>
            <person name="Takaki Y."/>
            <person name="Nishi S."/>
            <person name="Hori S."/>
            <person name="Arai W."/>
            <person name="Tsubouchi T."/>
            <person name="Morono Y."/>
            <person name="Uchiyama I."/>
            <person name="Ito T."/>
            <person name="Fujiyama A."/>
            <person name="Inagaki F."/>
            <person name="Takami H."/>
        </authorList>
    </citation>
    <scope>NUCLEOTIDE SEQUENCE</scope>
    <source>
        <strain evidence="3">Expedition CK06-06</strain>
    </source>
</reference>
<dbReference type="SUPFAM" id="SSF56349">
    <property type="entry name" value="DNA breaking-rejoining enzymes"/>
    <property type="match status" value="1"/>
</dbReference>
<dbReference type="Pfam" id="PF00589">
    <property type="entry name" value="Phage_integrase"/>
    <property type="match status" value="1"/>
</dbReference>
<gene>
    <name evidence="3" type="ORF">S03H2_41178</name>
</gene>
<keyword evidence="1" id="KW-0233">DNA recombination</keyword>
<protein>
    <recommendedName>
        <fullName evidence="2">Tyr recombinase domain-containing protein</fullName>
    </recommendedName>
</protein>
<feature type="non-terminal residue" evidence="3">
    <location>
        <position position="1"/>
    </location>
</feature>
<dbReference type="EMBL" id="BARU01025567">
    <property type="protein sequence ID" value="GAH67956.1"/>
    <property type="molecule type" value="Genomic_DNA"/>
</dbReference>
<dbReference type="GO" id="GO:0003677">
    <property type="term" value="F:DNA binding"/>
    <property type="evidence" value="ECO:0007669"/>
    <property type="project" value="InterPro"/>
</dbReference>
<feature type="domain" description="Tyr recombinase" evidence="2">
    <location>
        <begin position="1"/>
        <end position="156"/>
    </location>
</feature>
<proteinExistence type="predicted"/>
<dbReference type="Gene3D" id="1.10.443.10">
    <property type="entry name" value="Intergrase catalytic core"/>
    <property type="match status" value="1"/>
</dbReference>
<sequence>DLAWLYAFGKRISEIISLTRDDVSFNDDYIFARFTILKTRPKSGISTVKIKQLDRGHWLAPWLIAHISSVEQGYLFPSRAESGHLTRQGANWILQRYDDNVWCHLFRHSLAVQMAEHGANILELMAWFDWMDEKNAIIYVRTYGQAMEILSKKMGTRPF</sequence>
<dbReference type="InterPro" id="IPR013762">
    <property type="entry name" value="Integrase-like_cat_sf"/>
</dbReference>
<dbReference type="GO" id="GO:0015074">
    <property type="term" value="P:DNA integration"/>
    <property type="evidence" value="ECO:0007669"/>
    <property type="project" value="InterPro"/>
</dbReference>
<dbReference type="GO" id="GO:0006310">
    <property type="term" value="P:DNA recombination"/>
    <property type="evidence" value="ECO:0007669"/>
    <property type="project" value="UniProtKB-KW"/>
</dbReference>
<evidence type="ECO:0000313" key="3">
    <source>
        <dbReference type="EMBL" id="GAH67956.1"/>
    </source>
</evidence>